<sequence length="134" mass="15069">GTQTVDVIGIAGGHGTQDENITVNALKNIINFFTFLHRGRDINNVPVHQQQRQLQPLQLNLSHLKESEEQLEAEGGTEEIEPQIFNEGKLQFIGETNKEAIKAKFAILNIDQHQPGYNPLKLVILEDQDMIMSN</sequence>
<dbReference type="Proteomes" id="UP000324800">
    <property type="component" value="Unassembled WGS sequence"/>
</dbReference>
<evidence type="ECO:0000313" key="2">
    <source>
        <dbReference type="Proteomes" id="UP000324800"/>
    </source>
</evidence>
<comment type="caution">
    <text evidence="1">The sequence shown here is derived from an EMBL/GenBank/DDBJ whole genome shotgun (WGS) entry which is preliminary data.</text>
</comment>
<reference evidence="1 2" key="1">
    <citation type="submission" date="2019-03" db="EMBL/GenBank/DDBJ databases">
        <title>Single cell metagenomics reveals metabolic interactions within the superorganism composed of flagellate Streblomastix strix and complex community of Bacteroidetes bacteria on its surface.</title>
        <authorList>
            <person name="Treitli S.C."/>
            <person name="Kolisko M."/>
            <person name="Husnik F."/>
            <person name="Keeling P."/>
            <person name="Hampl V."/>
        </authorList>
    </citation>
    <scope>NUCLEOTIDE SEQUENCE [LARGE SCALE GENOMIC DNA]</scope>
    <source>
        <strain evidence="1">ST1C</strain>
    </source>
</reference>
<dbReference type="EMBL" id="SNRW01015813">
    <property type="protein sequence ID" value="KAA6370010.1"/>
    <property type="molecule type" value="Genomic_DNA"/>
</dbReference>
<gene>
    <name evidence="1" type="ORF">EZS28_034463</name>
</gene>
<name>A0A5J4UJ47_9EUKA</name>
<dbReference type="AlphaFoldDB" id="A0A5J4UJ47"/>
<protein>
    <submittedName>
        <fullName evidence="1">Uncharacterized protein</fullName>
    </submittedName>
</protein>
<evidence type="ECO:0000313" key="1">
    <source>
        <dbReference type="EMBL" id="KAA6370010.1"/>
    </source>
</evidence>
<feature type="non-terminal residue" evidence="1">
    <location>
        <position position="1"/>
    </location>
</feature>
<proteinExistence type="predicted"/>
<accession>A0A5J4UJ47</accession>
<organism evidence="1 2">
    <name type="scientific">Streblomastix strix</name>
    <dbReference type="NCBI Taxonomy" id="222440"/>
    <lineage>
        <taxon>Eukaryota</taxon>
        <taxon>Metamonada</taxon>
        <taxon>Preaxostyla</taxon>
        <taxon>Oxymonadida</taxon>
        <taxon>Streblomastigidae</taxon>
        <taxon>Streblomastix</taxon>
    </lineage>
</organism>